<keyword evidence="1" id="KW-0812">Transmembrane</keyword>
<evidence type="ECO:0000256" key="1">
    <source>
        <dbReference type="SAM" id="Phobius"/>
    </source>
</evidence>
<proteinExistence type="predicted"/>
<organism evidence="3 4">
    <name type="scientific">Streptomyces crystallinus</name>
    <dbReference type="NCBI Taxonomy" id="68191"/>
    <lineage>
        <taxon>Bacteria</taxon>
        <taxon>Bacillati</taxon>
        <taxon>Actinomycetota</taxon>
        <taxon>Actinomycetes</taxon>
        <taxon>Kitasatosporales</taxon>
        <taxon>Streptomycetaceae</taxon>
        <taxon>Streptomyces</taxon>
    </lineage>
</organism>
<feature type="chain" id="PRO_5047320960" description="TrbC/VIRB2 family protein" evidence="2">
    <location>
        <begin position="19"/>
        <end position="105"/>
    </location>
</feature>
<protein>
    <recommendedName>
        <fullName evidence="5">TrbC/VIRB2 family protein</fullName>
    </recommendedName>
</protein>
<keyword evidence="1" id="KW-0472">Membrane</keyword>
<name>A0ABP3RUA0_9ACTN</name>
<evidence type="ECO:0000313" key="4">
    <source>
        <dbReference type="Proteomes" id="UP001500668"/>
    </source>
</evidence>
<dbReference type="EMBL" id="BAAACA010000038">
    <property type="protein sequence ID" value="GAA0617357.1"/>
    <property type="molecule type" value="Genomic_DNA"/>
</dbReference>
<accession>A0ABP3RUA0</accession>
<reference evidence="4" key="1">
    <citation type="journal article" date="2019" name="Int. J. Syst. Evol. Microbiol.">
        <title>The Global Catalogue of Microorganisms (GCM) 10K type strain sequencing project: providing services to taxonomists for standard genome sequencing and annotation.</title>
        <authorList>
            <consortium name="The Broad Institute Genomics Platform"/>
            <consortium name="The Broad Institute Genome Sequencing Center for Infectious Disease"/>
            <person name="Wu L."/>
            <person name="Ma J."/>
        </authorList>
    </citation>
    <scope>NUCLEOTIDE SEQUENCE [LARGE SCALE GENOMIC DNA]</scope>
    <source>
        <strain evidence="4">JCM 5067</strain>
    </source>
</reference>
<feature type="transmembrane region" description="Helical" evidence="1">
    <location>
        <begin position="63"/>
        <end position="82"/>
    </location>
</feature>
<sequence>MALSTAAVILCTSSAAVAADPKGGDGPAISTTGLTSWIQNNVINLGLLTVGAVIIFRGKSKDWSGALVTGAIAIFGLLFVSLGTGTDAGGIGDWLLSLLGVTKKA</sequence>
<keyword evidence="4" id="KW-1185">Reference proteome</keyword>
<keyword evidence="2" id="KW-0732">Signal</keyword>
<dbReference type="Proteomes" id="UP001500668">
    <property type="component" value="Unassembled WGS sequence"/>
</dbReference>
<feature type="signal peptide" evidence="2">
    <location>
        <begin position="1"/>
        <end position="18"/>
    </location>
</feature>
<evidence type="ECO:0008006" key="5">
    <source>
        <dbReference type="Google" id="ProtNLM"/>
    </source>
</evidence>
<keyword evidence="1" id="KW-1133">Transmembrane helix</keyword>
<evidence type="ECO:0000256" key="2">
    <source>
        <dbReference type="SAM" id="SignalP"/>
    </source>
</evidence>
<evidence type="ECO:0000313" key="3">
    <source>
        <dbReference type="EMBL" id="GAA0617357.1"/>
    </source>
</evidence>
<dbReference type="RefSeq" id="WP_344077752.1">
    <property type="nucleotide sequence ID" value="NZ_BAAACA010000038.1"/>
</dbReference>
<comment type="caution">
    <text evidence="3">The sequence shown here is derived from an EMBL/GenBank/DDBJ whole genome shotgun (WGS) entry which is preliminary data.</text>
</comment>
<gene>
    <name evidence="3" type="ORF">GCM10010394_54420</name>
</gene>
<feature type="transmembrane region" description="Helical" evidence="1">
    <location>
        <begin position="34"/>
        <end position="56"/>
    </location>
</feature>